<evidence type="ECO:0000313" key="2">
    <source>
        <dbReference type="EMBL" id="MCO1659729.1"/>
    </source>
</evidence>
<reference evidence="2" key="1">
    <citation type="submission" date="2021-04" db="EMBL/GenBank/DDBJ databases">
        <title>Pseudonocardia sp. nov., isolated from sandy soil of mangrove forest.</title>
        <authorList>
            <person name="Zan Z."/>
            <person name="Huang R."/>
            <person name="Liu W."/>
        </authorList>
    </citation>
    <scope>NUCLEOTIDE SEQUENCE</scope>
    <source>
        <strain evidence="2">S2-4</strain>
    </source>
</reference>
<keyword evidence="3" id="KW-1185">Reference proteome</keyword>
<feature type="transmembrane region" description="Helical" evidence="1">
    <location>
        <begin position="56"/>
        <end position="75"/>
    </location>
</feature>
<keyword evidence="1" id="KW-1133">Transmembrane helix</keyword>
<name>A0ABT1AA83_9PSEU</name>
<sequence>MALAVLPTSMLGSLLDVDGPAAAAFLVRRYAVSATAALCVAIIGIARTSSPERVALLAVATWFAVQGVVALLGLATGDVGGLAWVAGVADPLLAVGFLVASRGAGSRSPRALPA</sequence>
<evidence type="ECO:0000256" key="1">
    <source>
        <dbReference type="SAM" id="Phobius"/>
    </source>
</evidence>
<dbReference type="RefSeq" id="WP_252444682.1">
    <property type="nucleotide sequence ID" value="NZ_JAGSOV010000070.1"/>
</dbReference>
<proteinExistence type="predicted"/>
<dbReference type="EMBL" id="JAGSOV010000070">
    <property type="protein sequence ID" value="MCO1659729.1"/>
    <property type="molecule type" value="Genomic_DNA"/>
</dbReference>
<accession>A0ABT1AA83</accession>
<evidence type="ECO:0008006" key="4">
    <source>
        <dbReference type="Google" id="ProtNLM"/>
    </source>
</evidence>
<gene>
    <name evidence="2" type="ORF">KDL28_32135</name>
</gene>
<organism evidence="2 3">
    <name type="scientific">Pseudonocardia humida</name>
    <dbReference type="NCBI Taxonomy" id="2800819"/>
    <lineage>
        <taxon>Bacteria</taxon>
        <taxon>Bacillati</taxon>
        <taxon>Actinomycetota</taxon>
        <taxon>Actinomycetes</taxon>
        <taxon>Pseudonocardiales</taxon>
        <taxon>Pseudonocardiaceae</taxon>
        <taxon>Pseudonocardia</taxon>
    </lineage>
</organism>
<dbReference type="Proteomes" id="UP001165283">
    <property type="component" value="Unassembled WGS sequence"/>
</dbReference>
<keyword evidence="1" id="KW-0812">Transmembrane</keyword>
<feature type="transmembrane region" description="Helical" evidence="1">
    <location>
        <begin position="81"/>
        <end position="100"/>
    </location>
</feature>
<protein>
    <recommendedName>
        <fullName evidence="4">DUF4345 domain-containing protein</fullName>
    </recommendedName>
</protein>
<keyword evidence="1" id="KW-0472">Membrane</keyword>
<comment type="caution">
    <text evidence="2">The sequence shown here is derived from an EMBL/GenBank/DDBJ whole genome shotgun (WGS) entry which is preliminary data.</text>
</comment>
<feature type="transmembrane region" description="Helical" evidence="1">
    <location>
        <begin position="33"/>
        <end position="49"/>
    </location>
</feature>
<evidence type="ECO:0000313" key="3">
    <source>
        <dbReference type="Proteomes" id="UP001165283"/>
    </source>
</evidence>